<dbReference type="EMBL" id="CP073041">
    <property type="protein sequence ID" value="UXE59540.1"/>
    <property type="molecule type" value="Genomic_DNA"/>
</dbReference>
<gene>
    <name evidence="1" type="ORF">KA717_27700</name>
</gene>
<evidence type="ECO:0000313" key="1">
    <source>
        <dbReference type="EMBL" id="UXE59540.1"/>
    </source>
</evidence>
<organism evidence="1">
    <name type="scientific">Woronichinia naegeliana WA131</name>
    <dbReference type="NCBI Taxonomy" id="2824559"/>
    <lineage>
        <taxon>Bacteria</taxon>
        <taxon>Bacillati</taxon>
        <taxon>Cyanobacteriota</taxon>
        <taxon>Cyanophyceae</taxon>
        <taxon>Synechococcales</taxon>
        <taxon>Coelosphaeriaceae</taxon>
        <taxon>Woronichinia</taxon>
    </lineage>
</organism>
<name>A0A977KVW3_9CYAN</name>
<dbReference type="KEGG" id="wna:KA717_27700"/>
<dbReference type="AlphaFoldDB" id="A0A977KVW3"/>
<proteinExistence type="predicted"/>
<reference evidence="1" key="1">
    <citation type="submission" date="2021-04" db="EMBL/GenBank/DDBJ databases">
        <title>Genome sequence of Woronichinia naegeliana from Washington state freshwater lake bloom.</title>
        <authorList>
            <person name="Dreher T.W."/>
        </authorList>
    </citation>
    <scope>NUCLEOTIDE SEQUENCE</scope>
    <source>
        <strain evidence="1">WA131</strain>
    </source>
</reference>
<sequence>MKTLNIKQQAHSLIEQLPDNCTWDDIMHQVYLILTVEAGLADSQAGQVKSIEEVRSQFGLQP</sequence>
<accession>A0A977KVW3</accession>
<protein>
    <submittedName>
        <fullName evidence="1">Uncharacterized protein</fullName>
    </submittedName>
</protein>
<dbReference type="Proteomes" id="UP001065613">
    <property type="component" value="Chromosome"/>
</dbReference>